<dbReference type="GO" id="GO:0004497">
    <property type="term" value="F:monooxygenase activity"/>
    <property type="evidence" value="ECO:0007669"/>
    <property type="project" value="UniProtKB-KW"/>
</dbReference>
<evidence type="ECO:0000313" key="2">
    <source>
        <dbReference type="EMBL" id="CVK15230.1"/>
    </source>
</evidence>
<dbReference type="STRING" id="1586267.GCA_001418685_00041"/>
<dbReference type="SUPFAM" id="SSF54909">
    <property type="entry name" value="Dimeric alpha+beta barrel"/>
    <property type="match status" value="1"/>
</dbReference>
<dbReference type="InterPro" id="IPR011008">
    <property type="entry name" value="Dimeric_a/b-barrel"/>
</dbReference>
<dbReference type="InterPro" id="IPR050744">
    <property type="entry name" value="AI-2_Isomerase_LsrG"/>
</dbReference>
<gene>
    <name evidence="2" type="ORF">Ga0061079_10142</name>
</gene>
<dbReference type="PROSITE" id="PS51725">
    <property type="entry name" value="ABM"/>
    <property type="match status" value="1"/>
</dbReference>
<dbReference type="Gene3D" id="3.30.70.100">
    <property type="match status" value="1"/>
</dbReference>
<dbReference type="Proteomes" id="UP000182761">
    <property type="component" value="Unassembled WGS sequence"/>
</dbReference>
<name>A0A0X3ALH5_9FLAO</name>
<keyword evidence="2" id="KW-0560">Oxidoreductase</keyword>
<evidence type="ECO:0000313" key="3">
    <source>
        <dbReference type="Proteomes" id="UP000182761"/>
    </source>
</evidence>
<dbReference type="PANTHER" id="PTHR33336:SF3">
    <property type="entry name" value="ABM DOMAIN-CONTAINING PROTEIN"/>
    <property type="match status" value="1"/>
</dbReference>
<keyword evidence="3" id="KW-1185">Reference proteome</keyword>
<dbReference type="InterPro" id="IPR007138">
    <property type="entry name" value="ABM_dom"/>
</dbReference>
<evidence type="ECO:0000259" key="1">
    <source>
        <dbReference type="PROSITE" id="PS51725"/>
    </source>
</evidence>
<dbReference type="PANTHER" id="PTHR33336">
    <property type="entry name" value="QUINOL MONOOXYGENASE YGIN-RELATED"/>
    <property type="match status" value="1"/>
</dbReference>
<organism evidence="2 3">
    <name type="scientific">Apibacter mensalis</name>
    <dbReference type="NCBI Taxonomy" id="1586267"/>
    <lineage>
        <taxon>Bacteria</taxon>
        <taxon>Pseudomonadati</taxon>
        <taxon>Bacteroidota</taxon>
        <taxon>Flavobacteriia</taxon>
        <taxon>Flavobacteriales</taxon>
        <taxon>Weeksellaceae</taxon>
        <taxon>Apibacter</taxon>
    </lineage>
</organism>
<dbReference type="AlphaFoldDB" id="A0A0X3ALH5"/>
<proteinExistence type="predicted"/>
<accession>A0A0X3ALH5</accession>
<dbReference type="Pfam" id="PF03992">
    <property type="entry name" value="ABM"/>
    <property type="match status" value="1"/>
</dbReference>
<sequence>MSELKIIATILVKPEYEEEIKKAMYIVVEETRKEEGNISYDLYQNSKESLKYTFIEVWKSQEDIFAHNNSLHFKNFMKFLEGKYDHLEIDVVKKIY</sequence>
<feature type="domain" description="ABM" evidence="1">
    <location>
        <begin position="4"/>
        <end position="96"/>
    </location>
</feature>
<dbReference type="RefSeq" id="WP_055424469.1">
    <property type="nucleotide sequence ID" value="NZ_FCOR01000001.1"/>
</dbReference>
<protein>
    <submittedName>
        <fullName evidence="2">Quinol monooxygenase YgiN</fullName>
    </submittedName>
</protein>
<dbReference type="OrthoDB" id="9806189at2"/>
<reference evidence="2 3" key="1">
    <citation type="submission" date="2016-01" db="EMBL/GenBank/DDBJ databases">
        <authorList>
            <person name="McClelland M."/>
            <person name="Jain A."/>
            <person name="Saraogi P."/>
            <person name="Mendelson R."/>
            <person name="Westerman R."/>
            <person name="SanMiguel P."/>
            <person name="Csonka L."/>
        </authorList>
    </citation>
    <scope>NUCLEOTIDE SEQUENCE [LARGE SCALE GENOMIC DNA]</scope>
    <source>
        <strain evidence="2 3">R-53146</strain>
    </source>
</reference>
<keyword evidence="2" id="KW-0503">Monooxygenase</keyword>
<dbReference type="EMBL" id="FCOR01000001">
    <property type="protein sequence ID" value="CVK15230.1"/>
    <property type="molecule type" value="Genomic_DNA"/>
</dbReference>
<dbReference type="GO" id="GO:0005829">
    <property type="term" value="C:cytosol"/>
    <property type="evidence" value="ECO:0007669"/>
    <property type="project" value="TreeGrafter"/>
</dbReference>